<evidence type="ECO:0000256" key="1">
    <source>
        <dbReference type="SAM" id="Phobius"/>
    </source>
</evidence>
<name>A0A382MMG2_9ZZZZ</name>
<keyword evidence="1" id="KW-0472">Membrane</keyword>
<gene>
    <name evidence="2" type="ORF">METZ01_LOCUS302674</name>
</gene>
<sequence>MNRLFYIIFLSFIGFNTLYLLGSVLIIPYLVEEAYFERSFSFINSVLDDGRDTHGLQFYFRAWFIYAWRFWLVVSGGFLVGLIVSHDAFKRYIAELMEQADAFQKTQNGLSDIPTYRKLLVHGVIVIVLVGSLYDIFTGKEHWPFSPYYMYSYVQTDIFGWNLLYGVTEDGTEVRLGGEKSGDFLYPYEESRAARGFFNINGKPDRKVLLKLALDEVMHRYEVNRSAGRHNEPPLQGVRVYYEEWDLEPSTASRDAPADRRKLLLEVMPQ</sequence>
<dbReference type="AlphaFoldDB" id="A0A382MMG2"/>
<feature type="transmembrane region" description="Helical" evidence="1">
    <location>
        <begin position="7"/>
        <end position="31"/>
    </location>
</feature>
<evidence type="ECO:0000313" key="2">
    <source>
        <dbReference type="EMBL" id="SVC49820.1"/>
    </source>
</evidence>
<reference evidence="2" key="1">
    <citation type="submission" date="2018-05" db="EMBL/GenBank/DDBJ databases">
        <authorList>
            <person name="Lanie J.A."/>
            <person name="Ng W.-L."/>
            <person name="Kazmierczak K.M."/>
            <person name="Andrzejewski T.M."/>
            <person name="Davidsen T.M."/>
            <person name="Wayne K.J."/>
            <person name="Tettelin H."/>
            <person name="Glass J.I."/>
            <person name="Rusch D."/>
            <person name="Podicherti R."/>
            <person name="Tsui H.-C.T."/>
            <person name="Winkler M.E."/>
        </authorList>
    </citation>
    <scope>NUCLEOTIDE SEQUENCE</scope>
</reference>
<keyword evidence="1" id="KW-0812">Transmembrane</keyword>
<feature type="transmembrane region" description="Helical" evidence="1">
    <location>
        <begin position="119"/>
        <end position="137"/>
    </location>
</feature>
<proteinExistence type="predicted"/>
<protein>
    <submittedName>
        <fullName evidence="2">Uncharacterized protein</fullName>
    </submittedName>
</protein>
<feature type="transmembrane region" description="Helical" evidence="1">
    <location>
        <begin position="63"/>
        <end position="84"/>
    </location>
</feature>
<dbReference type="EMBL" id="UINC01094515">
    <property type="protein sequence ID" value="SVC49820.1"/>
    <property type="molecule type" value="Genomic_DNA"/>
</dbReference>
<organism evidence="2">
    <name type="scientific">marine metagenome</name>
    <dbReference type="NCBI Taxonomy" id="408172"/>
    <lineage>
        <taxon>unclassified sequences</taxon>
        <taxon>metagenomes</taxon>
        <taxon>ecological metagenomes</taxon>
    </lineage>
</organism>
<keyword evidence="1" id="KW-1133">Transmembrane helix</keyword>
<accession>A0A382MMG2</accession>
<feature type="non-terminal residue" evidence="2">
    <location>
        <position position="270"/>
    </location>
</feature>